<gene>
    <name evidence="1" type="ORF">RSOLAG1IB_04095</name>
</gene>
<dbReference type="AlphaFoldDB" id="A0A0B7FS99"/>
<reference evidence="1 2" key="1">
    <citation type="submission" date="2014-11" db="EMBL/GenBank/DDBJ databases">
        <authorList>
            <person name="Wibberg Daniel"/>
        </authorList>
    </citation>
    <scope>NUCLEOTIDE SEQUENCE [LARGE SCALE GENOMIC DNA]</scope>
    <source>
        <strain evidence="1">Rhizoctonia solani AG1-IB 7/3/14</strain>
    </source>
</reference>
<organism evidence="1 2">
    <name type="scientific">Thanatephorus cucumeris (strain AG1-IB / isolate 7/3/14)</name>
    <name type="common">Lettuce bottom rot fungus</name>
    <name type="synonym">Rhizoctonia solani</name>
    <dbReference type="NCBI Taxonomy" id="1108050"/>
    <lineage>
        <taxon>Eukaryota</taxon>
        <taxon>Fungi</taxon>
        <taxon>Dikarya</taxon>
        <taxon>Basidiomycota</taxon>
        <taxon>Agaricomycotina</taxon>
        <taxon>Agaricomycetes</taxon>
        <taxon>Cantharellales</taxon>
        <taxon>Ceratobasidiaceae</taxon>
        <taxon>Rhizoctonia</taxon>
        <taxon>Rhizoctonia solani AG-1</taxon>
    </lineage>
</organism>
<name>A0A0B7FS99_THACB</name>
<protein>
    <submittedName>
        <fullName evidence="1">Uncharacterized protein</fullName>
    </submittedName>
</protein>
<proteinExistence type="predicted"/>
<evidence type="ECO:0000313" key="2">
    <source>
        <dbReference type="Proteomes" id="UP000059188"/>
    </source>
</evidence>
<evidence type="ECO:0000313" key="1">
    <source>
        <dbReference type="EMBL" id="CEL60856.1"/>
    </source>
</evidence>
<dbReference type="Proteomes" id="UP000059188">
    <property type="component" value="Unassembled WGS sequence"/>
</dbReference>
<accession>A0A0B7FS99</accession>
<dbReference type="EMBL" id="LN679104">
    <property type="protein sequence ID" value="CEL60856.1"/>
    <property type="molecule type" value="Genomic_DNA"/>
</dbReference>
<sequence>MLPKGVRDSGDITARDAYLLVTIVVGLHQPGRMPMSPERLTKSVRQAPAYQILSNLTIINGVIYKHMYWEISSGRETPVEVELVSRGW</sequence>
<keyword evidence="2" id="KW-1185">Reference proteome</keyword>